<dbReference type="Pfam" id="PF01551">
    <property type="entry name" value="Peptidase_M23"/>
    <property type="match status" value="1"/>
</dbReference>
<dbReference type="InterPro" id="IPR050570">
    <property type="entry name" value="Cell_wall_metabolism_enzyme"/>
</dbReference>
<dbReference type="PANTHER" id="PTHR21666:SF270">
    <property type="entry name" value="MUREIN HYDROLASE ACTIVATOR ENVC"/>
    <property type="match status" value="1"/>
</dbReference>
<dbReference type="Gene3D" id="2.70.70.10">
    <property type="entry name" value="Glucose Permease (Domain IIA)"/>
    <property type="match status" value="1"/>
</dbReference>
<reference evidence="2 3" key="1">
    <citation type="submission" date="2024-12" db="EMBL/GenBank/DDBJ databases">
        <title>The coexistence of Mycolicibacterium septicum and Mycolicibacterium nivoides in clinical samples.</title>
        <authorList>
            <person name="Wang C."/>
            <person name="Feng Y."/>
            <person name="Zong Z."/>
        </authorList>
    </citation>
    <scope>NUCLEOTIDE SEQUENCE [LARGE SCALE GENOMIC DNA]</scope>
    <source>
        <strain evidence="2 3">120309</strain>
    </source>
</reference>
<dbReference type="InterPro" id="IPR011055">
    <property type="entry name" value="Dup_hybrid_motif"/>
</dbReference>
<evidence type="ECO:0000259" key="1">
    <source>
        <dbReference type="Pfam" id="PF01551"/>
    </source>
</evidence>
<dbReference type="RefSeq" id="WP_409544687.1">
    <property type="nucleotide sequence ID" value="NZ_JBKBDD010000011.1"/>
</dbReference>
<dbReference type="SUPFAM" id="SSF51261">
    <property type="entry name" value="Duplicated hybrid motif"/>
    <property type="match status" value="1"/>
</dbReference>
<dbReference type="InterPro" id="IPR016047">
    <property type="entry name" value="M23ase_b-sheet_dom"/>
</dbReference>
<dbReference type="GO" id="GO:0016787">
    <property type="term" value="F:hydrolase activity"/>
    <property type="evidence" value="ECO:0007669"/>
    <property type="project" value="UniProtKB-KW"/>
</dbReference>
<dbReference type="EMBL" id="JBKBDD010000011">
    <property type="protein sequence ID" value="MFN6546608.1"/>
    <property type="molecule type" value="Genomic_DNA"/>
</dbReference>
<protein>
    <submittedName>
        <fullName evidence="2">M23 family metallopeptidase</fullName>
        <ecNumber evidence="2">3.4.24.-</ecNumber>
    </submittedName>
</protein>
<dbReference type="Proteomes" id="UP001635816">
    <property type="component" value="Unassembled WGS sequence"/>
</dbReference>
<accession>A0ABW9LF46</accession>
<keyword evidence="3" id="KW-1185">Reference proteome</keyword>
<evidence type="ECO:0000313" key="3">
    <source>
        <dbReference type="Proteomes" id="UP001635816"/>
    </source>
</evidence>
<feature type="domain" description="M23ase beta-sheet core" evidence="1">
    <location>
        <begin position="40"/>
        <end position="143"/>
    </location>
</feature>
<comment type="caution">
    <text evidence="2">The sequence shown here is derived from an EMBL/GenBank/DDBJ whole genome shotgun (WGS) entry which is preliminary data.</text>
</comment>
<proteinExistence type="predicted"/>
<sequence>MSDTYIHSQPPFVWPLSQSTVPDEMNTSYGPRIDTDRWDFHDGIDLPAPVGTPVHAMADGKVHRAGPADKTAPGHGFGSTHIVLKVLDPNDGKCDLYLVYLHLDAIAEGVIAGAEVKQGDVLGAVGEEDATYPHLHFEFRKHEPREPNSQHPLHHLPYDNKTNVGGLGLDRCNFSADGKRAIRIRFDIADRREGDVQGVALQLTGDTVECRDLLVDFDKRETIASDKGDGHAFNSDGVAVEGYQKSNMKGGGLTKLHYGVLVKDIAPGYDCAKLQILDARGGRSTLSEFGLPTLQANENPVDVVADFEEPPFPPTGWELRIQPGNTCRPDEAAAAGGQGAGRKGLLCKDIPESYESLIRAGIRHPLPVERLPVRPMSWRLRATVRPVDVSMDEHLDIYPLAFLVGNDIVAAACLQKLEKNKLAAGVLIRGKDGMFRKRIDVQQGRIEPRTEHMWQLELLRIGTRQTTAIVWLDHQPVVRINGDTTSVEPDYACAGILHEHSGLSVTLHLDRLRLTESL</sequence>
<dbReference type="CDD" id="cd12797">
    <property type="entry name" value="M23_peptidase"/>
    <property type="match status" value="1"/>
</dbReference>
<dbReference type="EC" id="3.4.24.-" evidence="2"/>
<dbReference type="PANTHER" id="PTHR21666">
    <property type="entry name" value="PEPTIDASE-RELATED"/>
    <property type="match status" value="1"/>
</dbReference>
<evidence type="ECO:0000313" key="2">
    <source>
        <dbReference type="EMBL" id="MFN6546608.1"/>
    </source>
</evidence>
<keyword evidence="2" id="KW-0378">Hydrolase</keyword>
<gene>
    <name evidence="2" type="ORF">ACK4CT_25770</name>
</gene>
<name>A0ABW9LF46_9MYCO</name>
<organism evidence="2 3">
    <name type="scientific">Mycolicibacterium nivoides</name>
    <dbReference type="NCBI Taxonomy" id="2487344"/>
    <lineage>
        <taxon>Bacteria</taxon>
        <taxon>Bacillati</taxon>
        <taxon>Actinomycetota</taxon>
        <taxon>Actinomycetes</taxon>
        <taxon>Mycobacteriales</taxon>
        <taxon>Mycobacteriaceae</taxon>
        <taxon>Mycolicibacterium</taxon>
    </lineage>
</organism>